<gene>
    <name evidence="1" type="ORF">MOS_237</name>
</gene>
<organism evidence="1 2">
    <name type="scientific">Mesomycoplasma hyorhinis SK76</name>
    <dbReference type="NCBI Taxonomy" id="1118964"/>
    <lineage>
        <taxon>Bacteria</taxon>
        <taxon>Bacillati</taxon>
        <taxon>Mycoplasmatota</taxon>
        <taxon>Mycoplasmoidales</taxon>
        <taxon>Metamycoplasmataceae</taxon>
        <taxon>Mesomycoplasma</taxon>
    </lineage>
</organism>
<proteinExistence type="predicted"/>
<accession>A0AAI8FDQ3</accession>
<dbReference type="GeneID" id="93248360"/>
<dbReference type="KEGG" id="mhs:MOS_237"/>
<dbReference type="Proteomes" id="UP000009399">
    <property type="component" value="Chromosome"/>
</dbReference>
<protein>
    <submittedName>
        <fullName evidence="1">Uncharacterized protein</fullName>
    </submittedName>
</protein>
<dbReference type="InterPro" id="IPR058231">
    <property type="entry name" value="MG284-like_C"/>
</dbReference>
<dbReference type="NCBIfam" id="NF045770">
    <property type="entry name" value="MPN403_MG284_C"/>
    <property type="match status" value="1"/>
</dbReference>
<sequence length="98" mass="12011">MKKIFHMHKKYQFLKTDDKLKLENQSKTDNALVNLEKEMSELSTIERILKLLDPHHVIILQKEFLETDKNWKDNYWSKTTYYKKVHQAIDQFLYFLYG</sequence>
<evidence type="ECO:0000313" key="2">
    <source>
        <dbReference type="Proteomes" id="UP000009399"/>
    </source>
</evidence>
<dbReference type="AlphaFoldDB" id="A0AAI8FDQ3"/>
<name>A0AAI8FDQ3_MESHY</name>
<dbReference type="EMBL" id="CP003914">
    <property type="protein sequence ID" value="AFX74166.1"/>
    <property type="molecule type" value="Genomic_DNA"/>
</dbReference>
<reference evidence="1 2" key="1">
    <citation type="journal article" date="2013" name="Genome Announc.">
        <title>Complete Genome Sequence of Mycoplasma hyorhinis Strain SK76.</title>
        <authorList>
            <person name="Goodison S."/>
            <person name="Urquidi V."/>
            <person name="Kumar D."/>
            <person name="Reyes L."/>
            <person name="Rosser C.J."/>
        </authorList>
    </citation>
    <scope>NUCLEOTIDE SEQUENCE [LARGE SCALE GENOMIC DNA]</scope>
    <source>
        <strain evidence="1 2">SK76</strain>
    </source>
</reference>
<evidence type="ECO:0000313" key="1">
    <source>
        <dbReference type="EMBL" id="AFX74166.1"/>
    </source>
</evidence>
<dbReference type="RefSeq" id="WP_014335559.1">
    <property type="nucleotide sequence ID" value="NC_019552.1"/>
</dbReference>